<proteinExistence type="predicted"/>
<gene>
    <name evidence="2" type="ORF">M9Y10_019341</name>
    <name evidence="1" type="ORF">M9Y10_027542</name>
</gene>
<evidence type="ECO:0008006" key="4">
    <source>
        <dbReference type="Google" id="ProtNLM"/>
    </source>
</evidence>
<evidence type="ECO:0000313" key="1">
    <source>
        <dbReference type="EMBL" id="KAK8834561.1"/>
    </source>
</evidence>
<dbReference type="EMBL" id="JAPFFF010000027">
    <property type="protein sequence ID" value="KAK8848282.1"/>
    <property type="molecule type" value="Genomic_DNA"/>
</dbReference>
<evidence type="ECO:0000313" key="2">
    <source>
        <dbReference type="EMBL" id="KAK8848282.1"/>
    </source>
</evidence>
<keyword evidence="3" id="KW-1185">Reference proteome</keyword>
<organism evidence="2 3">
    <name type="scientific">Tritrichomonas musculus</name>
    <dbReference type="NCBI Taxonomy" id="1915356"/>
    <lineage>
        <taxon>Eukaryota</taxon>
        <taxon>Metamonada</taxon>
        <taxon>Parabasalia</taxon>
        <taxon>Tritrichomonadida</taxon>
        <taxon>Tritrichomonadidae</taxon>
        <taxon>Tritrichomonas</taxon>
    </lineage>
</organism>
<comment type="caution">
    <text evidence="2">The sequence shown here is derived from an EMBL/GenBank/DDBJ whole genome shotgun (WGS) entry which is preliminary data.</text>
</comment>
<dbReference type="EMBL" id="JAPFFF010000373">
    <property type="protein sequence ID" value="KAK8834561.1"/>
    <property type="molecule type" value="Genomic_DNA"/>
</dbReference>
<accession>A0ABR2HKR3</accession>
<protein>
    <recommendedName>
        <fullName evidence="4">DDE-1 domain-containing protein</fullName>
    </recommendedName>
</protein>
<dbReference type="Proteomes" id="UP001470230">
    <property type="component" value="Unassembled WGS sequence"/>
</dbReference>
<sequence length="325" mass="37382">MNSPIQKKYEKLIMNEKNDENDGNDANYNNLISQELFELCKINKYHREYSSQLIHLSFLLYLLSPTGFELLRKFLPFPSYSKIYEHINLHLPPIISSIKQFKISEIPHSTIILASKSKTSIPICLGIDAVCVVASNKYTNLPIENLYSFTIYLQPLLPQFKCIPVRLIECKSGIGNKDIVKLLIETSNELEHLKFSVHFLSFYGDHCYNEFNHSFFNSYEKHLQSGNLFIIIGDPLHMMKNLKSRFLKCIISLDKSGTISFSLTDLISTLGDDKQYLKDKTQLGAMRDGLALQLFDMNNILFLLQKGEFTIMMALLPKSLLQFSL</sequence>
<evidence type="ECO:0000313" key="3">
    <source>
        <dbReference type="Proteomes" id="UP001470230"/>
    </source>
</evidence>
<reference evidence="2 3" key="1">
    <citation type="submission" date="2024-04" db="EMBL/GenBank/DDBJ databases">
        <title>Tritrichomonas musculus Genome.</title>
        <authorList>
            <person name="Alves-Ferreira E."/>
            <person name="Grigg M."/>
            <person name="Lorenzi H."/>
            <person name="Galac M."/>
        </authorList>
    </citation>
    <scope>NUCLEOTIDE SEQUENCE [LARGE SCALE GENOMIC DNA]</scope>
    <source>
        <strain evidence="2 3">EAF2021</strain>
    </source>
</reference>
<name>A0ABR2HKR3_9EUKA</name>